<dbReference type="EMBL" id="JAACXV010005566">
    <property type="protein sequence ID" value="KAF7276775.1"/>
    <property type="molecule type" value="Genomic_DNA"/>
</dbReference>
<keyword evidence="3" id="KW-0325">Glycoprotein</keyword>
<dbReference type="InterPro" id="IPR032104">
    <property type="entry name" value="Spaetzle"/>
</dbReference>
<gene>
    <name evidence="5" type="ORF">GWI33_009834</name>
</gene>
<keyword evidence="6" id="KW-1185">Reference proteome</keyword>
<sequence length="179" mass="20670">TSSDAYSLYWRVPKAQTPLRYNRVPRKVLEVYPNISEASLKLIAQRRIKRQEEGRKEPQEELLEAVDDGLCGSKTSFIYPKVAKSTVRGEWLYLINIPRVRMTQMIKSQICEPGVEGKPCMDSRCKLPLGYKSVCEQHYLQKRLLTLVPDGGTEVYTDMFWIPTCCVCKTYKPFSKKNP</sequence>
<protein>
    <recommendedName>
        <fullName evidence="4">Spaetzle domain-containing protein</fullName>
    </recommendedName>
</protein>
<dbReference type="OrthoDB" id="6779095at2759"/>
<evidence type="ECO:0000256" key="1">
    <source>
        <dbReference type="ARBA" id="ARBA00022729"/>
    </source>
</evidence>
<dbReference type="GO" id="GO:0045087">
    <property type="term" value="P:innate immune response"/>
    <property type="evidence" value="ECO:0007669"/>
    <property type="project" value="TreeGrafter"/>
</dbReference>
<evidence type="ECO:0000313" key="5">
    <source>
        <dbReference type="EMBL" id="KAF7276775.1"/>
    </source>
</evidence>
<dbReference type="InterPro" id="IPR029034">
    <property type="entry name" value="Cystine-knot_cytokine"/>
</dbReference>
<accession>A0A834IET9</accession>
<feature type="domain" description="Spaetzle" evidence="4">
    <location>
        <begin position="70"/>
        <end position="169"/>
    </location>
</feature>
<evidence type="ECO:0000256" key="2">
    <source>
        <dbReference type="ARBA" id="ARBA00023157"/>
    </source>
</evidence>
<dbReference type="Gene3D" id="2.10.90.10">
    <property type="entry name" value="Cystine-knot cytokines"/>
    <property type="match status" value="1"/>
</dbReference>
<proteinExistence type="predicted"/>
<feature type="non-terminal residue" evidence="5">
    <location>
        <position position="1"/>
    </location>
</feature>
<dbReference type="SUPFAM" id="SSF57501">
    <property type="entry name" value="Cystine-knot cytokines"/>
    <property type="match status" value="1"/>
</dbReference>
<evidence type="ECO:0000256" key="3">
    <source>
        <dbReference type="ARBA" id="ARBA00023180"/>
    </source>
</evidence>
<dbReference type="GO" id="GO:0008083">
    <property type="term" value="F:growth factor activity"/>
    <property type="evidence" value="ECO:0007669"/>
    <property type="project" value="TreeGrafter"/>
</dbReference>
<evidence type="ECO:0000259" key="4">
    <source>
        <dbReference type="Pfam" id="PF16077"/>
    </source>
</evidence>
<dbReference type="AlphaFoldDB" id="A0A834IET9"/>
<dbReference type="GO" id="GO:0005615">
    <property type="term" value="C:extracellular space"/>
    <property type="evidence" value="ECO:0007669"/>
    <property type="project" value="UniProtKB-ARBA"/>
</dbReference>
<organism evidence="5 6">
    <name type="scientific">Rhynchophorus ferrugineus</name>
    <name type="common">Red palm weevil</name>
    <name type="synonym">Curculio ferrugineus</name>
    <dbReference type="NCBI Taxonomy" id="354439"/>
    <lineage>
        <taxon>Eukaryota</taxon>
        <taxon>Metazoa</taxon>
        <taxon>Ecdysozoa</taxon>
        <taxon>Arthropoda</taxon>
        <taxon>Hexapoda</taxon>
        <taxon>Insecta</taxon>
        <taxon>Pterygota</taxon>
        <taxon>Neoptera</taxon>
        <taxon>Endopterygota</taxon>
        <taxon>Coleoptera</taxon>
        <taxon>Polyphaga</taxon>
        <taxon>Cucujiformia</taxon>
        <taxon>Curculionidae</taxon>
        <taxon>Dryophthorinae</taxon>
        <taxon>Rhynchophorus</taxon>
    </lineage>
</organism>
<keyword evidence="2" id="KW-1015">Disulfide bond</keyword>
<dbReference type="GO" id="GO:0021556">
    <property type="term" value="P:central nervous system formation"/>
    <property type="evidence" value="ECO:0007669"/>
    <property type="project" value="TreeGrafter"/>
</dbReference>
<name>A0A834IET9_RHYFE</name>
<keyword evidence="1" id="KW-0732">Signal</keyword>
<reference evidence="5" key="1">
    <citation type="submission" date="2020-08" db="EMBL/GenBank/DDBJ databases">
        <title>Genome sequencing and assembly of the red palm weevil Rhynchophorus ferrugineus.</title>
        <authorList>
            <person name="Dias G.B."/>
            <person name="Bergman C.M."/>
            <person name="Manee M."/>
        </authorList>
    </citation>
    <scope>NUCLEOTIDE SEQUENCE</scope>
    <source>
        <strain evidence="5">AA-2017</strain>
        <tissue evidence="5">Whole larva</tissue>
    </source>
</reference>
<dbReference type="GO" id="GO:0005121">
    <property type="term" value="F:Toll binding"/>
    <property type="evidence" value="ECO:0007669"/>
    <property type="project" value="TreeGrafter"/>
</dbReference>
<dbReference type="Proteomes" id="UP000625711">
    <property type="component" value="Unassembled WGS sequence"/>
</dbReference>
<dbReference type="PANTHER" id="PTHR23199">
    <property type="entry name" value="NEUROTROPHIN 1-RELATED"/>
    <property type="match status" value="1"/>
</dbReference>
<comment type="caution">
    <text evidence="5">The sequence shown here is derived from an EMBL/GenBank/DDBJ whole genome shotgun (WGS) entry which is preliminary data.</text>
</comment>
<dbReference type="InterPro" id="IPR052444">
    <property type="entry name" value="Spz/Toll_ligand-like"/>
</dbReference>
<dbReference type="PANTHER" id="PTHR23199:SF16">
    <property type="entry name" value="PROTEIN SPAETZLE 5"/>
    <property type="match status" value="1"/>
</dbReference>
<dbReference type="Pfam" id="PF16077">
    <property type="entry name" value="Spaetzle"/>
    <property type="match status" value="1"/>
</dbReference>
<evidence type="ECO:0000313" key="6">
    <source>
        <dbReference type="Proteomes" id="UP000625711"/>
    </source>
</evidence>